<dbReference type="InterPro" id="IPR015943">
    <property type="entry name" value="WD40/YVTN_repeat-like_dom_sf"/>
</dbReference>
<evidence type="ECO:0000313" key="5">
    <source>
        <dbReference type="Proteomes" id="UP000660708"/>
    </source>
</evidence>
<evidence type="ECO:0000256" key="1">
    <source>
        <dbReference type="ARBA" id="ARBA00022531"/>
    </source>
</evidence>
<dbReference type="PANTHER" id="PTHR47199:SF2">
    <property type="entry name" value="PHOTOSYSTEM II STABILITY_ASSEMBLY FACTOR HCF136, CHLOROPLASTIC"/>
    <property type="match status" value="1"/>
</dbReference>
<feature type="domain" description="Photosynthesis system II assembly factor Ycf48/Hcf136-like" evidence="3">
    <location>
        <begin position="107"/>
        <end position="147"/>
    </location>
</feature>
<comment type="caution">
    <text evidence="4">The sequence shown here is derived from an EMBL/GenBank/DDBJ whole genome shotgun (WGS) entry which is preliminary data.</text>
</comment>
<accession>A0A8I0T3R5</accession>
<dbReference type="PANTHER" id="PTHR47199">
    <property type="entry name" value="PHOTOSYSTEM II STABILITY/ASSEMBLY FACTOR HCF136, CHLOROPLASTIC"/>
    <property type="match status" value="1"/>
</dbReference>
<dbReference type="EMBL" id="AQHF01000020">
    <property type="protein sequence ID" value="MBE0346260.1"/>
    <property type="molecule type" value="Genomic_DNA"/>
</dbReference>
<dbReference type="InterPro" id="IPR028203">
    <property type="entry name" value="PSII_CF48-like_dom"/>
</dbReference>
<keyword evidence="2" id="KW-0604">Photosystem II</keyword>
<dbReference type="Proteomes" id="UP000660708">
    <property type="component" value="Unassembled WGS sequence"/>
</dbReference>
<gene>
    <name evidence="4" type="ORF">PPEP_a1330</name>
</gene>
<organism evidence="4 5">
    <name type="scientific">Pseudoalteromonas peptidolytica F12-50-A1</name>
    <dbReference type="NCBI Taxonomy" id="1315280"/>
    <lineage>
        <taxon>Bacteria</taxon>
        <taxon>Pseudomonadati</taxon>
        <taxon>Pseudomonadota</taxon>
        <taxon>Gammaproteobacteria</taxon>
        <taxon>Alteromonadales</taxon>
        <taxon>Pseudoalteromonadaceae</taxon>
        <taxon>Pseudoalteromonas</taxon>
    </lineage>
</organism>
<dbReference type="Gene3D" id="2.130.10.10">
    <property type="entry name" value="YVTN repeat-like/Quinoprotein amine dehydrogenase"/>
    <property type="match status" value="1"/>
</dbReference>
<dbReference type="GO" id="GO:0015979">
    <property type="term" value="P:photosynthesis"/>
    <property type="evidence" value="ECO:0007669"/>
    <property type="project" value="UniProtKB-KW"/>
</dbReference>
<dbReference type="Pfam" id="PF14870">
    <property type="entry name" value="PSII_BNR"/>
    <property type="match status" value="2"/>
</dbReference>
<protein>
    <recommendedName>
        <fullName evidence="3">Photosynthesis system II assembly factor Ycf48/Hcf136-like domain-containing protein</fullName>
    </recommendedName>
</protein>
<feature type="domain" description="Photosynthesis system II assembly factor Ycf48/Hcf136-like" evidence="3">
    <location>
        <begin position="52"/>
        <end position="102"/>
    </location>
</feature>
<name>A0A8I0T3R5_9GAMM</name>
<sequence>MAHLAVAESSDQIAPQSALMVAHPEQTLFTDITDTGKALVAVGKHGTIIYKKAEQKWTQASVPVQSLLTAVTFKGNDIGWACGHDASILKTTDGGKTWTVKQYLPQLEKPCLDIEFVNQQHGFAVGAYGMFFETFDGGESWNKRFISEFVHPDDVEYLNDLKEQDPAGYEQETAFILPHFNRLLITDDNMYLAGEMGLVAQSEDLGKTWQKFDSFYRGSFFSINETKDNHFVVAGLRGNAFIGSGQQVQQLKTDKTATVNNIIVDDSTTYMLANSGVIFSIKNGEVTSKQLKNGHSILSGVLKNKSLVLATEQGIAEIEVGN</sequence>
<dbReference type="InterPro" id="IPR036278">
    <property type="entry name" value="Sialidase_sf"/>
</dbReference>
<evidence type="ECO:0000259" key="3">
    <source>
        <dbReference type="Pfam" id="PF14870"/>
    </source>
</evidence>
<dbReference type="GO" id="GO:0009523">
    <property type="term" value="C:photosystem II"/>
    <property type="evidence" value="ECO:0007669"/>
    <property type="project" value="UniProtKB-KW"/>
</dbReference>
<evidence type="ECO:0000256" key="2">
    <source>
        <dbReference type="ARBA" id="ARBA00023276"/>
    </source>
</evidence>
<dbReference type="SUPFAM" id="SSF50939">
    <property type="entry name" value="Sialidases"/>
    <property type="match status" value="1"/>
</dbReference>
<keyword evidence="1" id="KW-0602">Photosynthesis</keyword>
<keyword evidence="5" id="KW-1185">Reference proteome</keyword>
<proteinExistence type="predicted"/>
<reference evidence="4 5" key="1">
    <citation type="submission" date="2015-06" db="EMBL/GenBank/DDBJ databases">
        <title>Genome sequence of Pseudoalteromonas peptidolytica.</title>
        <authorList>
            <person name="Xie B.-B."/>
            <person name="Rong J.-C."/>
            <person name="Qin Q.-L."/>
            <person name="Zhang Y.-Z."/>
        </authorList>
    </citation>
    <scope>NUCLEOTIDE SEQUENCE [LARGE SCALE GENOMIC DNA]</scope>
    <source>
        <strain evidence="4 5">F12-50-A1</strain>
    </source>
</reference>
<dbReference type="AlphaFoldDB" id="A0A8I0T3R5"/>
<evidence type="ECO:0000313" key="4">
    <source>
        <dbReference type="EMBL" id="MBE0346260.1"/>
    </source>
</evidence>